<dbReference type="InterPro" id="IPR021676">
    <property type="entry name" value="DUF3262"/>
</dbReference>
<keyword evidence="1" id="KW-0812">Transmembrane</keyword>
<evidence type="ECO:0000256" key="1">
    <source>
        <dbReference type="SAM" id="Phobius"/>
    </source>
</evidence>
<proteinExistence type="predicted"/>
<dbReference type="Pfam" id="PF11660">
    <property type="entry name" value="DUF3262"/>
    <property type="match status" value="1"/>
</dbReference>
<comment type="caution">
    <text evidence="2">The sequence shown here is derived from an EMBL/GenBank/DDBJ whole genome shotgun (WGS) entry which is preliminary data.</text>
</comment>
<name>A0A177SR38_PSEPU</name>
<keyword evidence="1" id="KW-1133">Transmembrane helix</keyword>
<feature type="transmembrane region" description="Helical" evidence="1">
    <location>
        <begin position="26"/>
        <end position="46"/>
    </location>
</feature>
<gene>
    <name evidence="2" type="ORF">AYO28_13620</name>
</gene>
<accession>A0A177SR38</accession>
<evidence type="ECO:0000313" key="3">
    <source>
        <dbReference type="Proteomes" id="UP000077752"/>
    </source>
</evidence>
<reference evidence="2 3" key="1">
    <citation type="submission" date="2016-03" db="EMBL/GenBank/DDBJ databases">
        <title>Draft Genome Assembly of Pseudomonas putida strain CBF10-2.</title>
        <authorList>
            <person name="Iyer R.S."/>
            <person name="Damania A."/>
        </authorList>
    </citation>
    <scope>NUCLEOTIDE SEQUENCE [LARGE SCALE GENOMIC DNA]</scope>
    <source>
        <strain evidence="2 3">CBF10-2</strain>
    </source>
</reference>
<feature type="transmembrane region" description="Helical" evidence="1">
    <location>
        <begin position="58"/>
        <end position="78"/>
    </location>
</feature>
<sequence length="79" mass="8298">MSMSGTQVAAFNAASGVTPQASTVLFVGTVIALSTLWGAWTLYSIYRGWATQNIDKHIAGSSTVRVIVLLLILSALVLS</sequence>
<dbReference type="EMBL" id="LUCV01000011">
    <property type="protein sequence ID" value="OAI93435.1"/>
    <property type="molecule type" value="Genomic_DNA"/>
</dbReference>
<dbReference type="NCBIfam" id="TIGR03758">
    <property type="entry name" value="conj_TIGR03758"/>
    <property type="match status" value="1"/>
</dbReference>
<evidence type="ECO:0000313" key="2">
    <source>
        <dbReference type="EMBL" id="OAI93435.1"/>
    </source>
</evidence>
<dbReference type="Proteomes" id="UP000077752">
    <property type="component" value="Unassembled WGS sequence"/>
</dbReference>
<organism evidence="2 3">
    <name type="scientific">Pseudomonas putida</name>
    <name type="common">Arthrobacter siderocapsulatus</name>
    <dbReference type="NCBI Taxonomy" id="303"/>
    <lineage>
        <taxon>Bacteria</taxon>
        <taxon>Pseudomonadati</taxon>
        <taxon>Pseudomonadota</taxon>
        <taxon>Gammaproteobacteria</taxon>
        <taxon>Pseudomonadales</taxon>
        <taxon>Pseudomonadaceae</taxon>
        <taxon>Pseudomonas</taxon>
    </lineage>
</organism>
<keyword evidence="1" id="KW-0472">Membrane</keyword>
<protein>
    <submittedName>
        <fullName evidence="2">Conjugal transfer protein</fullName>
    </submittedName>
</protein>
<dbReference type="AlphaFoldDB" id="A0A177SR38"/>